<dbReference type="EMBL" id="LN681225">
    <property type="protein sequence ID" value="CEK09735.1"/>
    <property type="molecule type" value="Genomic_DNA"/>
</dbReference>
<evidence type="ECO:0000256" key="1">
    <source>
        <dbReference type="ARBA" id="ARBA00001968"/>
    </source>
</evidence>
<dbReference type="RefSeq" id="WP_045105217.1">
    <property type="nucleotide sequence ID" value="NZ_LN681225.1"/>
</dbReference>
<evidence type="ECO:0000256" key="3">
    <source>
        <dbReference type="ARBA" id="ARBA00023080"/>
    </source>
</evidence>
<dbReference type="STRING" id="449.LHA_0647"/>
<keyword evidence="3 4" id="KW-0546">Nucleotide metabolism</keyword>
<organism evidence="5 6">
    <name type="scientific">Legionella hackeliae</name>
    <dbReference type="NCBI Taxonomy" id="449"/>
    <lineage>
        <taxon>Bacteria</taxon>
        <taxon>Pseudomonadati</taxon>
        <taxon>Pseudomonadota</taxon>
        <taxon>Gammaproteobacteria</taxon>
        <taxon>Legionellales</taxon>
        <taxon>Legionellaceae</taxon>
        <taxon>Legionella</taxon>
    </lineage>
</organism>
<gene>
    <name evidence="5" type="ORF">LHA_0647</name>
</gene>
<dbReference type="PANTHER" id="PTHR43213:SF5">
    <property type="entry name" value="BIFUNCTIONAL DTTP_UTP PYROPHOSPHATASE_METHYLTRANSFERASE PROTEIN-RELATED"/>
    <property type="match status" value="1"/>
</dbReference>
<reference evidence="6" key="1">
    <citation type="submission" date="2014-09" db="EMBL/GenBank/DDBJ databases">
        <authorList>
            <person name="Gomez-Valero L."/>
        </authorList>
    </citation>
    <scope>NUCLEOTIDE SEQUENCE [LARGE SCALE GENOMIC DNA]</scope>
    <source>
        <strain evidence="6">ATCC35250</strain>
    </source>
</reference>
<comment type="catalytic activity">
    <reaction evidence="4">
        <text>a ribonucleoside 5'-triphosphate + H2O = a ribonucleoside 5'-phosphate + diphosphate + H(+)</text>
        <dbReference type="Rhea" id="RHEA:23996"/>
        <dbReference type="ChEBI" id="CHEBI:15377"/>
        <dbReference type="ChEBI" id="CHEBI:15378"/>
        <dbReference type="ChEBI" id="CHEBI:33019"/>
        <dbReference type="ChEBI" id="CHEBI:58043"/>
        <dbReference type="ChEBI" id="CHEBI:61557"/>
        <dbReference type="EC" id="3.6.1.9"/>
    </reaction>
</comment>
<dbReference type="OrthoDB" id="9813694at2"/>
<comment type="cofactor">
    <cofactor evidence="1 4">
        <name>a divalent metal cation</name>
        <dbReference type="ChEBI" id="CHEBI:60240"/>
    </cofactor>
</comment>
<dbReference type="PIRSF" id="PIRSF006305">
    <property type="entry name" value="Maf"/>
    <property type="match status" value="1"/>
</dbReference>
<dbReference type="Proteomes" id="UP000032803">
    <property type="component" value="Chromosome I"/>
</dbReference>
<dbReference type="HOGENOM" id="CLU_040416_1_1_6"/>
<evidence type="ECO:0000256" key="4">
    <source>
        <dbReference type="HAMAP-Rule" id="MF_00528"/>
    </source>
</evidence>
<evidence type="ECO:0000313" key="5">
    <source>
        <dbReference type="EMBL" id="CEK09735.1"/>
    </source>
</evidence>
<dbReference type="Pfam" id="PF02545">
    <property type="entry name" value="Maf"/>
    <property type="match status" value="1"/>
</dbReference>
<comment type="catalytic activity">
    <reaction evidence="4">
        <text>a 2'-deoxyribonucleoside 5'-triphosphate + H2O = a 2'-deoxyribonucleoside 5'-phosphate + diphosphate + H(+)</text>
        <dbReference type="Rhea" id="RHEA:44644"/>
        <dbReference type="ChEBI" id="CHEBI:15377"/>
        <dbReference type="ChEBI" id="CHEBI:15378"/>
        <dbReference type="ChEBI" id="CHEBI:33019"/>
        <dbReference type="ChEBI" id="CHEBI:61560"/>
        <dbReference type="ChEBI" id="CHEBI:65317"/>
        <dbReference type="EC" id="3.6.1.9"/>
    </reaction>
</comment>
<accession>A0A0A8ULJ0</accession>
<dbReference type="HAMAP" id="MF_00528">
    <property type="entry name" value="Maf"/>
    <property type="match status" value="1"/>
</dbReference>
<keyword evidence="4" id="KW-0963">Cytoplasm</keyword>
<dbReference type="AlphaFoldDB" id="A0A0A8ULJ0"/>
<dbReference type="PATRIC" id="fig|449.7.peg.2742"/>
<dbReference type="NCBIfam" id="TIGR00172">
    <property type="entry name" value="maf"/>
    <property type="match status" value="1"/>
</dbReference>
<dbReference type="GO" id="GO:0009117">
    <property type="term" value="P:nucleotide metabolic process"/>
    <property type="evidence" value="ECO:0007669"/>
    <property type="project" value="UniProtKB-KW"/>
</dbReference>
<comment type="caution">
    <text evidence="4">Lacks conserved residue(s) required for the propagation of feature annotation.</text>
</comment>
<dbReference type="Gene3D" id="3.90.950.10">
    <property type="match status" value="1"/>
</dbReference>
<comment type="similarity">
    <text evidence="4">Belongs to the Maf family.</text>
</comment>
<evidence type="ECO:0000313" key="6">
    <source>
        <dbReference type="Proteomes" id="UP000032803"/>
    </source>
</evidence>
<protein>
    <recommendedName>
        <fullName evidence="4">Nucleoside triphosphate pyrophosphatase</fullName>
        <ecNumber evidence="4">3.6.1.9</ecNumber>
    </recommendedName>
    <alternativeName>
        <fullName evidence="4">Nucleotide pyrophosphatase</fullName>
        <shortName evidence="4">Nucleotide PPase</shortName>
    </alternativeName>
</protein>
<keyword evidence="2 4" id="KW-0378">Hydrolase</keyword>
<dbReference type="SUPFAM" id="SSF52972">
    <property type="entry name" value="ITPase-like"/>
    <property type="match status" value="1"/>
</dbReference>
<comment type="function">
    <text evidence="4">Nucleoside triphosphate pyrophosphatase. May have a dual role in cell division arrest and in preventing the incorporation of modified nucleotides into cellular nucleic acids.</text>
</comment>
<dbReference type="KEGG" id="lha:LHA_0647"/>
<dbReference type="PANTHER" id="PTHR43213">
    <property type="entry name" value="BIFUNCTIONAL DTTP/UTP PYROPHOSPHATASE/METHYLTRANSFERASE PROTEIN-RELATED"/>
    <property type="match status" value="1"/>
</dbReference>
<dbReference type="EC" id="3.6.1.9" evidence="4"/>
<dbReference type="InterPro" id="IPR029001">
    <property type="entry name" value="ITPase-like_fam"/>
</dbReference>
<sequence length="201" mass="22294">MSKFLTQQPIILASASKIRIQLLTSLGINFEVIPAACDEEGIKKVLRTASMLELANTLARCKALEVSNRYPDHFVIAADQLCIIDETYLDKPLTHAVAVTHLRLLQGKIHQQLSAYCIAKAGQLILQNHDVAKLTMRKLSDSTIEAYLKQDKPYQSCGAYHFEGQGKWLFDDINGCESTILGLPLVPLTQALISLEVVRFG</sequence>
<feature type="active site" description="Proton acceptor" evidence="4">
    <location>
        <position position="79"/>
    </location>
</feature>
<dbReference type="GO" id="GO:0005737">
    <property type="term" value="C:cytoplasm"/>
    <property type="evidence" value="ECO:0007669"/>
    <property type="project" value="UniProtKB-SubCell"/>
</dbReference>
<evidence type="ECO:0000256" key="2">
    <source>
        <dbReference type="ARBA" id="ARBA00022801"/>
    </source>
</evidence>
<comment type="subcellular location">
    <subcellularLocation>
        <location evidence="4">Cytoplasm</location>
    </subcellularLocation>
</comment>
<keyword evidence="6" id="KW-1185">Reference proteome</keyword>
<proteinExistence type="inferred from homology"/>
<dbReference type="InterPro" id="IPR003697">
    <property type="entry name" value="Maf-like"/>
</dbReference>
<dbReference type="CDD" id="cd00555">
    <property type="entry name" value="Maf"/>
    <property type="match status" value="1"/>
</dbReference>
<dbReference type="GO" id="GO:0047429">
    <property type="term" value="F:nucleoside triphosphate diphosphatase activity"/>
    <property type="evidence" value="ECO:0007669"/>
    <property type="project" value="UniProtKB-EC"/>
</dbReference>
<name>A0A0A8ULJ0_LEGHA</name>